<organism evidence="2 3">
    <name type="scientific">Trypanosoma cruzi Dm28c</name>
    <dbReference type="NCBI Taxonomy" id="1416333"/>
    <lineage>
        <taxon>Eukaryota</taxon>
        <taxon>Discoba</taxon>
        <taxon>Euglenozoa</taxon>
        <taxon>Kinetoplastea</taxon>
        <taxon>Metakinetoplastina</taxon>
        <taxon>Trypanosomatida</taxon>
        <taxon>Trypanosomatidae</taxon>
        <taxon>Trypanosoma</taxon>
        <taxon>Schizotrypanum</taxon>
    </lineage>
</organism>
<gene>
    <name evidence="2" type="ORF">TCDM_12343</name>
</gene>
<keyword evidence="1" id="KW-0812">Transmembrane</keyword>
<dbReference type="Proteomes" id="UP000017861">
    <property type="component" value="Unassembled WGS sequence"/>
</dbReference>
<protein>
    <submittedName>
        <fullName evidence="2">Uncharacterized protein</fullName>
    </submittedName>
</protein>
<feature type="transmembrane region" description="Helical" evidence="1">
    <location>
        <begin position="64"/>
        <end position="86"/>
    </location>
</feature>
<proteinExistence type="predicted"/>
<reference evidence="2 3" key="1">
    <citation type="journal article" date="2014" name="Genome Announc.">
        <title>Trypanosoma cruzi Clone Dm28c Draft Genome Sequence.</title>
        <authorList>
            <person name="Grisard E.C."/>
            <person name="Teixeira S.M."/>
            <person name="de Almeida L.G."/>
            <person name="Stoco P.H."/>
            <person name="Gerber A.L."/>
            <person name="Talavera-Lopez C."/>
            <person name="Lima O.C."/>
            <person name="Andersson B."/>
            <person name="de Vasconcelos A.T."/>
        </authorList>
    </citation>
    <scope>NUCLEOTIDE SEQUENCE [LARGE SCALE GENOMIC DNA]</scope>
    <source>
        <strain evidence="2 3">Dm28c</strain>
    </source>
</reference>
<feature type="transmembrane region" description="Helical" evidence="1">
    <location>
        <begin position="6"/>
        <end position="23"/>
    </location>
</feature>
<evidence type="ECO:0000313" key="2">
    <source>
        <dbReference type="EMBL" id="ESS58925.1"/>
    </source>
</evidence>
<keyword evidence="1" id="KW-0472">Membrane</keyword>
<name>V5AE50_TRYCR</name>
<sequence>MEGRTAEAHVTIFLIFFLGKIHTDSLVGAHGKQGKFFLCGFSFSFFFFLFYYLCVAVIEDVIFQIFFCFFFSFHFFFIFFHFFFFFKV</sequence>
<accession>V5AE50</accession>
<dbReference type="VEuPathDB" id="TriTrypDB:TCDM_12343"/>
<comment type="caution">
    <text evidence="2">The sequence shown here is derived from an EMBL/GenBank/DDBJ whole genome shotgun (WGS) entry which is preliminary data.</text>
</comment>
<keyword evidence="1" id="KW-1133">Transmembrane helix</keyword>
<dbReference type="EMBL" id="AYLP01000547">
    <property type="protein sequence ID" value="ESS58925.1"/>
    <property type="molecule type" value="Genomic_DNA"/>
</dbReference>
<dbReference type="AlphaFoldDB" id="V5AE50"/>
<feature type="transmembrane region" description="Helical" evidence="1">
    <location>
        <begin position="35"/>
        <end position="58"/>
    </location>
</feature>
<evidence type="ECO:0000313" key="3">
    <source>
        <dbReference type="Proteomes" id="UP000017861"/>
    </source>
</evidence>
<evidence type="ECO:0000256" key="1">
    <source>
        <dbReference type="SAM" id="Phobius"/>
    </source>
</evidence>